<dbReference type="GO" id="GO:0022625">
    <property type="term" value="C:cytosolic large ribosomal subunit"/>
    <property type="evidence" value="ECO:0007669"/>
    <property type="project" value="TreeGrafter"/>
</dbReference>
<dbReference type="GO" id="GO:0006412">
    <property type="term" value="P:translation"/>
    <property type="evidence" value="ECO:0007669"/>
    <property type="project" value="UniProtKB-UniRule"/>
</dbReference>
<evidence type="ECO:0000256" key="3">
    <source>
        <dbReference type="ARBA" id="ARBA00023274"/>
    </source>
</evidence>
<proteinExistence type="inferred from homology"/>
<dbReference type="InterPro" id="IPR021131">
    <property type="entry name" value="Ribosomal_uL15/eL18"/>
</dbReference>
<feature type="compositionally biased region" description="Basic residues" evidence="7">
    <location>
        <begin position="28"/>
        <end position="38"/>
    </location>
</feature>
<dbReference type="SUPFAM" id="SSF52080">
    <property type="entry name" value="Ribosomal proteins L15p and L18e"/>
    <property type="match status" value="1"/>
</dbReference>
<organism evidence="9 10">
    <name type="scientific">Acidilobus saccharovorans (strain DSM 16705 / JCM 18335 / VKM B-2471 / 345-15)</name>
    <dbReference type="NCBI Taxonomy" id="666510"/>
    <lineage>
        <taxon>Archaea</taxon>
        <taxon>Thermoproteota</taxon>
        <taxon>Thermoprotei</taxon>
        <taxon>Acidilobales</taxon>
        <taxon>Acidilobaceae</taxon>
        <taxon>Acidilobus</taxon>
    </lineage>
</organism>
<dbReference type="Gene3D" id="4.10.990.10">
    <property type="match status" value="1"/>
</dbReference>
<keyword evidence="3 5" id="KW-0687">Ribonucleoprotein</keyword>
<dbReference type="HAMAP" id="MF_01341">
    <property type="entry name" value="Ribosomal_uL15"/>
    <property type="match status" value="1"/>
</dbReference>
<comment type="similarity">
    <text evidence="1 5 6">Belongs to the universal ribosomal protein uL15 family.</text>
</comment>
<dbReference type="InterPro" id="IPR036227">
    <property type="entry name" value="Ribosomal_uL15/eL18_sf"/>
</dbReference>
<reference evidence="9 10" key="1">
    <citation type="journal article" date="2010" name="Appl. Environ. Microbiol.">
        <title>The genome sequence of the crenarchaeon Acidilobus saccharovorans supports a new order, Acidilobales, and suggests an important ecological role in terrestrial acidic hot springs.</title>
        <authorList>
            <person name="Mardanov A.V."/>
            <person name="Svetlitchnyi V.A."/>
            <person name="Beletsky A.V."/>
            <person name="Prokofeva M.I."/>
            <person name="Bonch-Osmolovskaya E.A."/>
            <person name="Ravin N.V."/>
            <person name="Skryabin K.G."/>
        </authorList>
    </citation>
    <scope>NUCLEOTIDE SEQUENCE [LARGE SCALE GENOMIC DNA]</scope>
    <source>
        <strain evidence="10">DSM 16705 / JCM 18335 / VKM B-2471 / 345-15</strain>
    </source>
</reference>
<evidence type="ECO:0000256" key="1">
    <source>
        <dbReference type="ARBA" id="ARBA00007320"/>
    </source>
</evidence>
<name>D9Q2U3_ACIS3</name>
<dbReference type="PROSITE" id="PS00475">
    <property type="entry name" value="RIBOSOMAL_L15"/>
    <property type="match status" value="1"/>
</dbReference>
<evidence type="ECO:0000313" key="9">
    <source>
        <dbReference type="EMBL" id="ADL19631.1"/>
    </source>
</evidence>
<dbReference type="InterPro" id="IPR030878">
    <property type="entry name" value="Ribosomal_uL15"/>
</dbReference>
<evidence type="ECO:0000256" key="4">
    <source>
        <dbReference type="ARBA" id="ARBA00035200"/>
    </source>
</evidence>
<dbReference type="GO" id="GO:0019843">
    <property type="term" value="F:rRNA binding"/>
    <property type="evidence" value="ECO:0007669"/>
    <property type="project" value="UniProtKB-UniRule"/>
</dbReference>
<keyword evidence="5" id="KW-0694">RNA-binding</keyword>
<evidence type="ECO:0000259" key="8">
    <source>
        <dbReference type="Pfam" id="PF00828"/>
    </source>
</evidence>
<evidence type="ECO:0000256" key="6">
    <source>
        <dbReference type="RuleBase" id="RU003888"/>
    </source>
</evidence>
<keyword evidence="10" id="KW-1185">Reference proteome</keyword>
<dbReference type="STRING" id="666510.ASAC_1226"/>
<dbReference type="eggNOG" id="arCOG00779">
    <property type="taxonomic scope" value="Archaea"/>
</dbReference>
<evidence type="ECO:0000256" key="2">
    <source>
        <dbReference type="ARBA" id="ARBA00022980"/>
    </source>
</evidence>
<comment type="function">
    <text evidence="5">Binds to the 23S rRNA.</text>
</comment>
<dbReference type="Proteomes" id="UP000000346">
    <property type="component" value="Chromosome"/>
</dbReference>
<dbReference type="PANTHER" id="PTHR11721">
    <property type="entry name" value="60S RIBOSOMAL PROTEIN L27A"/>
    <property type="match status" value="1"/>
</dbReference>
<evidence type="ECO:0000256" key="5">
    <source>
        <dbReference type="HAMAP-Rule" id="MF_01341"/>
    </source>
</evidence>
<accession>D9Q2U3</accession>
<dbReference type="HOGENOM" id="CLU_109163_0_0_2"/>
<dbReference type="InParanoid" id="D9Q2U3"/>
<dbReference type="AlphaFoldDB" id="D9Q2U3"/>
<dbReference type="RefSeq" id="WP_013267143.1">
    <property type="nucleotide sequence ID" value="NC_014374.1"/>
</dbReference>
<feature type="region of interest" description="Disordered" evidence="7">
    <location>
        <begin position="25"/>
        <end position="46"/>
    </location>
</feature>
<dbReference type="GO" id="GO:0003735">
    <property type="term" value="F:structural constituent of ribosome"/>
    <property type="evidence" value="ECO:0007669"/>
    <property type="project" value="InterPro"/>
</dbReference>
<dbReference type="Gene3D" id="3.100.10.10">
    <property type="match status" value="1"/>
</dbReference>
<dbReference type="InterPro" id="IPR001196">
    <property type="entry name" value="Ribosomal_uL15_CS"/>
</dbReference>
<dbReference type="EMBL" id="CP001742">
    <property type="protein sequence ID" value="ADL19631.1"/>
    <property type="molecule type" value="Genomic_DNA"/>
</dbReference>
<protein>
    <recommendedName>
        <fullName evidence="4 5">Large ribosomal subunit protein uL15</fullName>
    </recommendedName>
</protein>
<feature type="domain" description="Large ribosomal subunit protein uL15/eL18" evidence="8">
    <location>
        <begin position="77"/>
        <end position="146"/>
    </location>
</feature>
<evidence type="ECO:0000256" key="7">
    <source>
        <dbReference type="SAM" id="MobiDB-lite"/>
    </source>
</evidence>
<gene>
    <name evidence="5" type="primary">rpl15</name>
    <name evidence="9" type="ordered locus">ASAC_1226</name>
</gene>
<evidence type="ECO:0000313" key="10">
    <source>
        <dbReference type="Proteomes" id="UP000000346"/>
    </source>
</evidence>
<dbReference type="PANTHER" id="PTHR11721:SF3">
    <property type="entry name" value="LARGE RIBOSOMAL SUBUNIT PROTEIN UL15"/>
    <property type="match status" value="1"/>
</dbReference>
<dbReference type="KEGG" id="asc:ASAC_1226"/>
<sequence length="166" mass="18063">MTWTIPRARKKVRKLRGRTRSMGWGRIGQHRKTGKKGGRGAAGMGKHKKSWMLKYAPDWFGTRGFRNPTSRGELNTIDLEGLERLVAGLTAKGQAKTEDGLVVVDLKAMGYEKLLGRGKLTSKVKVIVPMASEKAVQKVKEAGGLVVTEEAGESSEGQGGEENEGQ</sequence>
<dbReference type="OrthoDB" id="9418at2157"/>
<keyword evidence="5" id="KW-0699">rRNA-binding</keyword>
<comment type="subunit">
    <text evidence="5">Part of the 50S ribosomal subunit.</text>
</comment>
<dbReference type="Pfam" id="PF00828">
    <property type="entry name" value="Ribosomal_L27A"/>
    <property type="match status" value="1"/>
</dbReference>
<dbReference type="FunCoup" id="D9Q2U3">
    <property type="interactions" value="155"/>
</dbReference>
<dbReference type="GeneID" id="9499481"/>
<dbReference type="InterPro" id="IPR027386">
    <property type="entry name" value="Rbsml_uL15_N"/>
</dbReference>
<keyword evidence="2 5" id="KW-0689">Ribosomal protein</keyword>